<dbReference type="AlphaFoldDB" id="A0A2S7RUE7"/>
<proteinExistence type="predicted"/>
<gene>
    <name evidence="1" type="ORF">CUS89_07380</name>
</gene>
<dbReference type="RefSeq" id="WP_104871638.1">
    <property type="nucleotide sequence ID" value="NZ_PUAP01000022.1"/>
</dbReference>
<dbReference type="Proteomes" id="UP000237934">
    <property type="component" value="Unassembled WGS sequence"/>
</dbReference>
<name>A0A2S7RUE7_ENTMU</name>
<evidence type="ECO:0000313" key="2">
    <source>
        <dbReference type="Proteomes" id="UP000237934"/>
    </source>
</evidence>
<evidence type="ECO:0000313" key="1">
    <source>
        <dbReference type="EMBL" id="PQF23382.1"/>
    </source>
</evidence>
<comment type="caution">
    <text evidence="1">The sequence shown here is derived from an EMBL/GenBank/DDBJ whole genome shotgun (WGS) entry which is preliminary data.</text>
</comment>
<reference evidence="1 2" key="1">
    <citation type="journal article" date="2018" name="Pathog. Dis.">
        <title>Whole-genome sequencing based characterization of antimicrobial resistance in Enterococcus.</title>
        <authorList>
            <person name="Tyson G."/>
        </authorList>
    </citation>
    <scope>NUCLEOTIDE SEQUENCE [LARGE SCALE GENOMIC DNA]</scope>
    <source>
        <strain evidence="1 2">CVM N55263</strain>
    </source>
</reference>
<organism evidence="1 2">
    <name type="scientific">Enterococcus mundtii</name>
    <dbReference type="NCBI Taxonomy" id="53346"/>
    <lineage>
        <taxon>Bacteria</taxon>
        <taxon>Bacillati</taxon>
        <taxon>Bacillota</taxon>
        <taxon>Bacilli</taxon>
        <taxon>Lactobacillales</taxon>
        <taxon>Enterococcaceae</taxon>
        <taxon>Enterococcus</taxon>
    </lineage>
</organism>
<protein>
    <submittedName>
        <fullName evidence="1">Uncharacterized protein</fullName>
    </submittedName>
</protein>
<sequence length="122" mass="14315">MRTELEIQNGNVQSLLDLIKENPELRIVPMVDSEIVADDGYSSWMGSFGKSEIDHVWNNGERIFFKSLDDEELIEKEIEAIDDETQVFHETHPLWKPIEERAVERVEGYRWEKVIVVWIGMP</sequence>
<accession>A0A2S7RUE7</accession>
<dbReference type="EMBL" id="PUAP01000022">
    <property type="protein sequence ID" value="PQF23382.1"/>
    <property type="molecule type" value="Genomic_DNA"/>
</dbReference>